<dbReference type="CDD" id="cd21675">
    <property type="entry name" value="SMP_TEX2"/>
    <property type="match status" value="1"/>
</dbReference>
<dbReference type="Pfam" id="PF03104">
    <property type="entry name" value="DNA_pol_B_exo1"/>
    <property type="match status" value="1"/>
</dbReference>
<dbReference type="PRINTS" id="PR00106">
    <property type="entry name" value="DNAPOLB"/>
</dbReference>
<dbReference type="Pfam" id="PF24055">
    <property type="entry name" value="POL3_N"/>
    <property type="match status" value="1"/>
</dbReference>
<dbReference type="OrthoDB" id="2414538at2759"/>
<dbReference type="SUPFAM" id="SSF53098">
    <property type="entry name" value="Ribonuclease H-like"/>
    <property type="match status" value="1"/>
</dbReference>
<dbReference type="FunFam" id="1.10.132.60:FF:000007">
    <property type="entry name" value="DNA polymerase"/>
    <property type="match status" value="1"/>
</dbReference>
<keyword evidence="19" id="KW-0445">Lipid transport</keyword>
<dbReference type="InterPro" id="IPR023211">
    <property type="entry name" value="DNA_pol_palm_dom_sf"/>
</dbReference>
<dbReference type="FunFam" id="1.10.287.690:FF:000002">
    <property type="entry name" value="DNA polymerase zeta"/>
    <property type="match status" value="1"/>
</dbReference>
<dbReference type="InterPro" id="IPR031468">
    <property type="entry name" value="SMP_LBD"/>
</dbReference>
<dbReference type="Gene3D" id="3.30.342.10">
    <property type="entry name" value="DNA Polymerase, chain B, domain 1"/>
    <property type="match status" value="1"/>
</dbReference>
<evidence type="ECO:0000256" key="15">
    <source>
        <dbReference type="ARBA" id="ARBA00022833"/>
    </source>
</evidence>
<dbReference type="InterPro" id="IPR025687">
    <property type="entry name" value="Znf-C4pol"/>
</dbReference>
<dbReference type="InterPro" id="IPR043502">
    <property type="entry name" value="DNA/RNA_pol_sf"/>
</dbReference>
<keyword evidence="15" id="KW-0862">Zinc</keyword>
<dbReference type="InterPro" id="IPR006133">
    <property type="entry name" value="DNA-dir_DNA_pol_B_exonuc"/>
</dbReference>
<sequence length="2518" mass="283147">MDLFRVRLNCIDHYQATPTQFDPQLKRNVQPSELYKEPKVPVIRIFGSTETGQKVCAHIHGAFPYLYIEYEGPLTPDEVGSYIHRLHLSIDYALAVSYRRNAYDGSAKFVARITLVKAVPFYGFHVGYRFYLKVYMLNPMVMTRLADLLRQGTIMKRVFQPYEAHLQFVLQWMADYNLYGCGYIDSSKAMFRSPVPLYEKISSSMHLWHDRSIPDQLITNDTFLPRVSYCSLEVDICVQDILNRRDIKPRPLHHDFAQNLSPLAPNEKLVQSMAGLWKDETRRRKSKIPNAPAGSSPFSAEAMFSMSADPRYSQAGGWMHESEYRERVKTLIEEERDRNDTSRPSFNTFVKPKPFESSVRTSFESVEDLYPENLRLAFESVYDNRGEREVDENRIVELAIGQDGTDDDYDSDEDLMREIELSQKRKGDHIDNRVSESQIAGSSHDGLRNNPTSADVLQAAQLEKNNERRNSVVATEDDSSFISAQISYLASQIDSGEDMNSESKRSQSQGEYPDTKRRKTSTVAQTSLILSPTSPAGPNNVCIEKRTSLELRASSVKLSSQDSLNFPVTKDSHDLNTAVRYGQCSGDIDTPITKKRASFLIIPTSPVDNSDKVIDMSESTTMPTHHQPPPSAYYVSSTMSNFNLPPILHKDAFYSNEEDVPERPREWAGKEFKLGSTGVPFLPHFDPSATSDAVFGFRPVVLPDRNKDDEAHHRRRRDCSFQVWAFAEMPPSYAEVDEWARNEKLHMKNNSGNLKRGAHTKSVRARRKGTDLSQIDGPTQKNKHGFKYTQNEKTVNIQREAQYMSVMSLEVHVNTRGSLVPNPEEDEIQCIFFCLQTDEDDAEGSPTQLGAVVLSAEGNNISERILNEVSFEVHVEISELDLLVRMVEVVREHDPDILTGFEVHGSSWGYLIERARLKYDYDLCDEFSRMKTQSHGRFGKDNDKWGFNNTSTIRVTGRHMINIWRAMRAELNLLQYTLENVAFHLLHRRIPHYTWADLRSWYNSGSARDLSKVLAHYVCRVQLDLEILQRNELIPRTSEQARLLGVDFFSVFSRGSQFKVESLMFRIAKPENFILVSPSRKQVGGQNALECLPLVMEPQSAFYSSPLLVLDFQSLYPSVMIAYNYCYSTYLGRVVNWRGTNKMGFTEYTREEKLLELLKDHINIAPNGIMYAKPNIRKSLLAKMLGEILETRVMVKSGMKIDKDDKALQRLLNNRQLALKLIANVTYGYTSASFSGRMPCSEIADSIVQTGRETLERAIALIHSVKRWGAEVVYGDTDSLFVYLKGRSKDEAFDIGNEIAKTVTNMNPRPVKLKFEKVYLPCVLLAKKRYVGFKYESKSQTEPEFDAKGIETVRRDGTPAEQKIEERALKILFRTADLSQVKSYFQEQCKKIMKGSVSIQDFCFAREVKLGTYSDKGPPPPGALISTKRMLEDARAEPQYGERIPYVVITGAPGARLIDRCVAPEELLNSDHSELDAEYYISKNLIPPLERIFNLMGANVRGWYDEMPKVQRVRRIDINFEQGQLKELGINKKTLESYMKSSSCLMCKDKLETERFLCPQCLSNAPASMHYLQTRLNVEEKKFLDIQRICQGCSGLSPMEEVKCDIHDDDNLQKDYESISRPGDDPDAIKSAQKSLGEKFQLHNNHEADVAAGYFAICREYSPGGVNGKPPERTTPVGSATVSAPSPSVYQSMYRSLFERKTSNGPLDNKAAGKTQKKGGNVFYVVLRHGHLMLFDDDDQLEVRYVVSLAHHDVSIYSGQNDITPEGELFIKRNAICLSRKKGVGEMTADGKPSQPFYLFSENCSDKEDFYFALLRNQESESTPKPPVPLQYDVKDIISLVQRLHSSEEHLQTRWINALIGRIFLALYKTPEVEDFIRAKITKKISRVKTPNFLRQIALRNVDMGAAAPVITNPRLKDLTVDGQLIVEADFRYTGNFRLEVAAIARLELGARFKAREVNLLLAVVLKKIEGHMLLRIKPPPSNRLWVTFETMPKIDLTIEPIVSSRQITYTLIIRQIENRIKEVVAESLVFPNWDDSPFASSLDKLWRGGIWADDRRVNHSGDAETVAAEDGDVEEVEILDAEHDDSASSTSQIEKSHSTPVLDVNLPNMLHSRKGTKSTSNLVNPFSSSSSTGVDARPLTGDKPRALRSGSFANASSPVVTTDVTNADAFKSSSPPNENHAASAMAKLSTKGELPLQSPTGSPNRPTNIKLSSSQSSSSSRDSPHSEKATTINSVPQASLEPSLLSDKSSISSYPSSPASLSTTSINSESTTPRSLRTPKRMSTTSSAKSSTSETKRLSLAAVTNAAVTAKTWGWNAIQRRNDHKGASSESTEPAQPRIMGRGQPLPPPGVPLPLPDKKTKTAPIPVPKRKPVTPPALPPRNLSESTASQQHHTSPPPPLPRRGSRKNTDTGDDSVLVVSAPSEPTTPVTEDSPHYMQPWVDDVDESVEEHQQPKAATPSPSAPIAREPPQLPKRRQPRRVVSSSPEEDGHQLPSWMAAQEQEARARSTFVDEDAGL</sequence>
<feature type="compositionally biased region" description="Basic and acidic residues" evidence="27">
    <location>
        <begin position="422"/>
        <end position="434"/>
    </location>
</feature>
<keyword evidence="22" id="KW-0472">Membrane</keyword>
<evidence type="ECO:0000256" key="6">
    <source>
        <dbReference type="ARBA" id="ARBA00021589"/>
    </source>
</evidence>
<evidence type="ECO:0000256" key="26">
    <source>
        <dbReference type="ARBA" id="ARBA00066055"/>
    </source>
</evidence>
<dbReference type="CDD" id="cd05778">
    <property type="entry name" value="DNA_polB_zeta_exo"/>
    <property type="match status" value="1"/>
</dbReference>
<accession>A0A395J884</accession>
<evidence type="ECO:0000256" key="21">
    <source>
        <dbReference type="ARBA" id="ARBA00023125"/>
    </source>
</evidence>
<feature type="compositionally biased region" description="Low complexity" evidence="27">
    <location>
        <begin position="2284"/>
        <end position="2294"/>
    </location>
</feature>
<dbReference type="InterPro" id="IPR042087">
    <property type="entry name" value="DNA_pol_B_thumb"/>
</dbReference>
<dbReference type="GO" id="GO:0008270">
    <property type="term" value="F:zinc ion binding"/>
    <property type="evidence" value="ECO:0007669"/>
    <property type="project" value="UniProtKB-KW"/>
</dbReference>
<dbReference type="InterPro" id="IPR036397">
    <property type="entry name" value="RNaseH_sf"/>
</dbReference>
<keyword evidence="12" id="KW-0479">Metal-binding</keyword>
<evidence type="ECO:0000256" key="22">
    <source>
        <dbReference type="ARBA" id="ARBA00023136"/>
    </source>
</evidence>
<evidence type="ECO:0000256" key="16">
    <source>
        <dbReference type="ARBA" id="ARBA00022932"/>
    </source>
</evidence>
<dbReference type="GO" id="GO:0005634">
    <property type="term" value="C:nucleus"/>
    <property type="evidence" value="ECO:0007669"/>
    <property type="project" value="UniProtKB-SubCell"/>
</dbReference>
<keyword evidence="13" id="KW-0227">DNA damage</keyword>
<name>A0A395J884_9HELO</name>
<dbReference type="InterPro" id="IPR030559">
    <property type="entry name" value="PolZ_Rev3"/>
</dbReference>
<evidence type="ECO:0000256" key="2">
    <source>
        <dbReference type="ARBA" id="ARBA00004123"/>
    </source>
</evidence>
<dbReference type="InterPro" id="IPR056435">
    <property type="entry name" value="DPOD/Z_N"/>
</dbReference>
<dbReference type="PROSITE" id="PS51847">
    <property type="entry name" value="SMP"/>
    <property type="match status" value="1"/>
</dbReference>
<evidence type="ECO:0000256" key="17">
    <source>
        <dbReference type="ARBA" id="ARBA00023004"/>
    </source>
</evidence>
<feature type="compositionally biased region" description="Polar residues" evidence="27">
    <location>
        <begin position="2384"/>
        <end position="2395"/>
    </location>
</feature>
<feature type="compositionally biased region" description="Low complexity" evidence="27">
    <location>
        <begin position="2243"/>
        <end position="2269"/>
    </location>
</feature>
<dbReference type="PANTHER" id="PTHR45812">
    <property type="entry name" value="DNA POLYMERASE ZETA CATALYTIC SUBUNIT"/>
    <property type="match status" value="1"/>
</dbReference>
<keyword evidence="11" id="KW-0235">DNA replication</keyword>
<evidence type="ECO:0000313" key="29">
    <source>
        <dbReference type="EMBL" id="RAL68348.1"/>
    </source>
</evidence>
<evidence type="ECO:0000256" key="9">
    <source>
        <dbReference type="ARBA" id="ARBA00022679"/>
    </source>
</evidence>
<dbReference type="EMBL" id="QKRW01000001">
    <property type="protein sequence ID" value="RAL68348.1"/>
    <property type="molecule type" value="Genomic_DNA"/>
</dbReference>
<reference evidence="29 30" key="1">
    <citation type="submission" date="2018-06" db="EMBL/GenBank/DDBJ databases">
        <title>Genome Sequence of the Brown Rot Fungal Pathogen Monilinia fructigena.</title>
        <authorList>
            <person name="Landi L."/>
            <person name="De Miccolis Angelini R.M."/>
            <person name="Pollastro S."/>
            <person name="Abate D."/>
            <person name="Faretra F."/>
            <person name="Romanazzi G."/>
        </authorList>
    </citation>
    <scope>NUCLEOTIDE SEQUENCE [LARGE SCALE GENOMIC DNA]</scope>
    <source>
        <strain evidence="29 30">Mfrg269</strain>
    </source>
</reference>
<keyword evidence="17" id="KW-0408">Iron</keyword>
<comment type="catalytic activity">
    <reaction evidence="25">
        <text>DNA(n) + a 2'-deoxyribonucleoside 5'-triphosphate = DNA(n+1) + diphosphate</text>
        <dbReference type="Rhea" id="RHEA:22508"/>
        <dbReference type="Rhea" id="RHEA-COMP:17339"/>
        <dbReference type="Rhea" id="RHEA-COMP:17340"/>
        <dbReference type="ChEBI" id="CHEBI:33019"/>
        <dbReference type="ChEBI" id="CHEBI:61560"/>
        <dbReference type="ChEBI" id="CHEBI:173112"/>
        <dbReference type="EC" id="2.7.7.7"/>
    </reaction>
</comment>
<evidence type="ECO:0000256" key="25">
    <source>
        <dbReference type="ARBA" id="ARBA00049244"/>
    </source>
</evidence>
<evidence type="ECO:0000256" key="23">
    <source>
        <dbReference type="ARBA" id="ARBA00023204"/>
    </source>
</evidence>
<evidence type="ECO:0000313" key="30">
    <source>
        <dbReference type="Proteomes" id="UP000249056"/>
    </source>
</evidence>
<feature type="compositionally biased region" description="Low complexity" evidence="27">
    <location>
        <begin position="2213"/>
        <end position="2222"/>
    </location>
</feature>
<evidence type="ECO:0000256" key="1">
    <source>
        <dbReference type="ARBA" id="ARBA00001966"/>
    </source>
</evidence>
<dbReference type="Gene3D" id="1.10.287.690">
    <property type="entry name" value="Helix hairpin bin"/>
    <property type="match status" value="1"/>
</dbReference>
<protein>
    <recommendedName>
        <fullName evidence="6">DNA polymerase zeta catalytic subunit</fullName>
        <ecNumber evidence="5">2.7.7.7</ecNumber>
    </recommendedName>
</protein>
<evidence type="ECO:0000256" key="12">
    <source>
        <dbReference type="ARBA" id="ARBA00022723"/>
    </source>
</evidence>
<dbReference type="GO" id="GO:0006869">
    <property type="term" value="P:lipid transport"/>
    <property type="evidence" value="ECO:0007669"/>
    <property type="project" value="UniProtKB-KW"/>
</dbReference>
<keyword evidence="7" id="KW-0813">Transport</keyword>
<proteinExistence type="inferred from homology"/>
<evidence type="ECO:0000256" key="4">
    <source>
        <dbReference type="ARBA" id="ARBA00005755"/>
    </source>
</evidence>
<keyword evidence="20" id="KW-0446">Lipid-binding</keyword>
<dbReference type="GO" id="GO:0016020">
    <property type="term" value="C:membrane"/>
    <property type="evidence" value="ECO:0007669"/>
    <property type="project" value="UniProtKB-SubCell"/>
</dbReference>
<keyword evidence="24" id="KW-0539">Nucleus</keyword>
<keyword evidence="18" id="KW-0411">Iron-sulfur</keyword>
<comment type="similarity">
    <text evidence="4">Belongs to the DNA polymerase type-B family.</text>
</comment>
<keyword evidence="10" id="KW-0548">Nucleotidyltransferase</keyword>
<evidence type="ECO:0000256" key="7">
    <source>
        <dbReference type="ARBA" id="ARBA00022448"/>
    </source>
</evidence>
<evidence type="ECO:0000256" key="11">
    <source>
        <dbReference type="ARBA" id="ARBA00022705"/>
    </source>
</evidence>
<feature type="compositionally biased region" description="Polar residues" evidence="27">
    <location>
        <begin position="771"/>
        <end position="780"/>
    </location>
</feature>
<dbReference type="GO" id="GO:0008289">
    <property type="term" value="F:lipid binding"/>
    <property type="evidence" value="ECO:0007669"/>
    <property type="project" value="UniProtKB-KW"/>
</dbReference>
<keyword evidence="14" id="KW-0863">Zinc-finger</keyword>
<dbReference type="FunFam" id="3.30.342.10:FF:000018">
    <property type="entry name" value="DNA polymerase"/>
    <property type="match status" value="1"/>
</dbReference>
<feature type="compositionally biased region" description="Pro residues" evidence="27">
    <location>
        <begin position="2346"/>
        <end position="2356"/>
    </location>
</feature>
<evidence type="ECO:0000256" key="20">
    <source>
        <dbReference type="ARBA" id="ARBA00023121"/>
    </source>
</evidence>
<dbReference type="InterPro" id="IPR012337">
    <property type="entry name" value="RNaseH-like_sf"/>
</dbReference>
<dbReference type="PROSITE" id="PS00116">
    <property type="entry name" value="DNA_POLYMERASE_B"/>
    <property type="match status" value="1"/>
</dbReference>
<feature type="domain" description="SMP-LTD" evidence="28">
    <location>
        <begin position="1847"/>
        <end position="2040"/>
    </location>
</feature>
<gene>
    <name evidence="29" type="ORF">DID88_007079</name>
</gene>
<dbReference type="Proteomes" id="UP000249056">
    <property type="component" value="Unassembled WGS sequence"/>
</dbReference>
<dbReference type="Gene3D" id="3.30.420.10">
    <property type="entry name" value="Ribonuclease H-like superfamily/Ribonuclease H"/>
    <property type="match status" value="1"/>
</dbReference>
<dbReference type="GO" id="GO:0042276">
    <property type="term" value="P:error-prone translesion synthesis"/>
    <property type="evidence" value="ECO:0007669"/>
    <property type="project" value="TreeGrafter"/>
</dbReference>
<dbReference type="PANTHER" id="PTHR45812:SF1">
    <property type="entry name" value="DNA POLYMERASE ZETA CATALYTIC SUBUNIT"/>
    <property type="match status" value="1"/>
</dbReference>
<organism evidence="29 30">
    <name type="scientific">Monilinia fructigena</name>
    <dbReference type="NCBI Taxonomy" id="38457"/>
    <lineage>
        <taxon>Eukaryota</taxon>
        <taxon>Fungi</taxon>
        <taxon>Dikarya</taxon>
        <taxon>Ascomycota</taxon>
        <taxon>Pezizomycotina</taxon>
        <taxon>Leotiomycetes</taxon>
        <taxon>Helotiales</taxon>
        <taxon>Sclerotiniaceae</taxon>
        <taxon>Monilinia</taxon>
    </lineage>
</organism>
<dbReference type="Pfam" id="PF14260">
    <property type="entry name" value="zf-C4pol"/>
    <property type="match status" value="1"/>
</dbReference>
<evidence type="ECO:0000256" key="8">
    <source>
        <dbReference type="ARBA" id="ARBA00022485"/>
    </source>
</evidence>
<feature type="compositionally biased region" description="Polar residues" evidence="27">
    <location>
        <begin position="2118"/>
        <end position="2127"/>
    </location>
</feature>
<evidence type="ECO:0000259" key="28">
    <source>
        <dbReference type="PROSITE" id="PS51847"/>
    </source>
</evidence>
<feature type="region of interest" description="Disordered" evidence="27">
    <location>
        <begin position="1665"/>
        <end position="1685"/>
    </location>
</feature>
<feature type="region of interest" description="Disordered" evidence="27">
    <location>
        <begin position="749"/>
        <end position="785"/>
    </location>
</feature>
<comment type="subcellular location">
    <subcellularLocation>
        <location evidence="3">Membrane</location>
    </subcellularLocation>
    <subcellularLocation>
        <location evidence="2">Nucleus</location>
    </subcellularLocation>
</comment>
<feature type="compositionally biased region" description="Polar residues" evidence="27">
    <location>
        <begin position="2152"/>
        <end position="2178"/>
    </location>
</feature>
<dbReference type="GO" id="GO:0000166">
    <property type="term" value="F:nucleotide binding"/>
    <property type="evidence" value="ECO:0007669"/>
    <property type="project" value="InterPro"/>
</dbReference>
<keyword evidence="23" id="KW-0234">DNA repair</keyword>
<evidence type="ECO:0000256" key="10">
    <source>
        <dbReference type="ARBA" id="ARBA00022695"/>
    </source>
</evidence>
<dbReference type="GO" id="GO:0003677">
    <property type="term" value="F:DNA binding"/>
    <property type="evidence" value="ECO:0007669"/>
    <property type="project" value="UniProtKB-KW"/>
</dbReference>
<keyword evidence="8" id="KW-0004">4Fe-4S</keyword>
<feature type="region of interest" description="Disordered" evidence="27">
    <location>
        <begin position="2083"/>
        <end position="2298"/>
    </location>
</feature>
<dbReference type="Gene3D" id="1.10.132.60">
    <property type="entry name" value="DNA polymerase family B, C-terminal domain"/>
    <property type="match status" value="1"/>
</dbReference>
<dbReference type="GO" id="GO:0016035">
    <property type="term" value="C:zeta DNA polymerase complex"/>
    <property type="evidence" value="ECO:0007669"/>
    <property type="project" value="InterPro"/>
</dbReference>
<evidence type="ECO:0000256" key="14">
    <source>
        <dbReference type="ARBA" id="ARBA00022771"/>
    </source>
</evidence>
<keyword evidence="9" id="KW-0808">Transferase</keyword>
<dbReference type="Pfam" id="PF24065">
    <property type="entry name" value="REV3_N"/>
    <property type="match status" value="1"/>
</dbReference>
<feature type="compositionally biased region" description="Polar residues" evidence="27">
    <location>
        <begin position="1676"/>
        <end position="1685"/>
    </location>
</feature>
<dbReference type="InterPro" id="IPR056447">
    <property type="entry name" value="REV3_N"/>
</dbReference>
<evidence type="ECO:0000256" key="3">
    <source>
        <dbReference type="ARBA" id="ARBA00004370"/>
    </source>
</evidence>
<feature type="compositionally biased region" description="Basic residues" evidence="27">
    <location>
        <begin position="756"/>
        <end position="767"/>
    </location>
</feature>
<dbReference type="InterPro" id="IPR006134">
    <property type="entry name" value="DNA-dir_DNA_pol_B_multi_dom"/>
</dbReference>
<dbReference type="FunFam" id="3.30.420.10:FF:000024">
    <property type="entry name" value="DNA polymerase zeta catalytic subunit"/>
    <property type="match status" value="1"/>
</dbReference>
<dbReference type="InterPro" id="IPR006172">
    <property type="entry name" value="DNA-dir_DNA_pol_B"/>
</dbReference>
<keyword evidence="21" id="KW-0238">DNA-binding</keyword>
<evidence type="ECO:0000256" key="13">
    <source>
        <dbReference type="ARBA" id="ARBA00022763"/>
    </source>
</evidence>
<comment type="subunit">
    <text evidence="26">Forms DNA polymerase zeta with REV7.</text>
</comment>
<dbReference type="Pfam" id="PF15413">
    <property type="entry name" value="PH_11"/>
    <property type="match status" value="1"/>
</dbReference>
<dbReference type="GO" id="GO:0006260">
    <property type="term" value="P:DNA replication"/>
    <property type="evidence" value="ECO:0007669"/>
    <property type="project" value="UniProtKB-KW"/>
</dbReference>
<feature type="region of interest" description="Disordered" evidence="27">
    <location>
        <begin position="494"/>
        <end position="524"/>
    </location>
</feature>
<dbReference type="SMART" id="SM00486">
    <property type="entry name" value="POLBc"/>
    <property type="match status" value="1"/>
</dbReference>
<evidence type="ECO:0000256" key="19">
    <source>
        <dbReference type="ARBA" id="ARBA00023055"/>
    </source>
</evidence>
<feature type="region of interest" description="Disordered" evidence="27">
    <location>
        <begin position="2318"/>
        <end position="2518"/>
    </location>
</feature>
<dbReference type="CDD" id="cd05534">
    <property type="entry name" value="POLBc_zeta"/>
    <property type="match status" value="1"/>
</dbReference>
<comment type="cofactor">
    <cofactor evidence="1">
        <name>[4Fe-4S] cluster</name>
        <dbReference type="ChEBI" id="CHEBI:49883"/>
    </cofactor>
</comment>
<dbReference type="InterPro" id="IPR017964">
    <property type="entry name" value="DNA-dir_DNA_pol_B_CS"/>
</dbReference>
<dbReference type="Gene3D" id="3.90.1600.10">
    <property type="entry name" value="Palm domain of DNA polymerase"/>
    <property type="match status" value="1"/>
</dbReference>
<keyword evidence="30" id="KW-1185">Reference proteome</keyword>
<dbReference type="Pfam" id="PF00136">
    <property type="entry name" value="DNA_pol_B"/>
    <property type="match status" value="1"/>
</dbReference>
<evidence type="ECO:0000256" key="18">
    <source>
        <dbReference type="ARBA" id="ARBA00023014"/>
    </source>
</evidence>
<dbReference type="GO" id="GO:0000724">
    <property type="term" value="P:double-strand break repair via homologous recombination"/>
    <property type="evidence" value="ECO:0007669"/>
    <property type="project" value="TreeGrafter"/>
</dbReference>
<comment type="caution">
    <text evidence="29">The sequence shown here is derived from an EMBL/GenBank/DDBJ whole genome shotgun (WGS) entry which is preliminary data.</text>
</comment>
<dbReference type="GO" id="GO:0051539">
    <property type="term" value="F:4 iron, 4 sulfur cluster binding"/>
    <property type="evidence" value="ECO:0007669"/>
    <property type="project" value="UniProtKB-KW"/>
</dbReference>
<dbReference type="EC" id="2.7.7.7" evidence="5"/>
<evidence type="ECO:0000256" key="24">
    <source>
        <dbReference type="ARBA" id="ARBA00023242"/>
    </source>
</evidence>
<feature type="region of interest" description="Disordered" evidence="27">
    <location>
        <begin position="422"/>
        <end position="451"/>
    </location>
</feature>
<feature type="compositionally biased region" description="Polar residues" evidence="27">
    <location>
        <begin position="2198"/>
        <end position="2212"/>
    </location>
</feature>
<keyword evidence="16" id="KW-0239">DNA-directed DNA polymerase</keyword>
<evidence type="ECO:0000256" key="5">
    <source>
        <dbReference type="ARBA" id="ARBA00012417"/>
    </source>
</evidence>
<dbReference type="SUPFAM" id="SSF56672">
    <property type="entry name" value="DNA/RNA polymerases"/>
    <property type="match status" value="1"/>
</dbReference>
<evidence type="ECO:0000256" key="27">
    <source>
        <dbReference type="SAM" id="MobiDB-lite"/>
    </source>
</evidence>
<dbReference type="GO" id="GO:0003887">
    <property type="term" value="F:DNA-directed DNA polymerase activity"/>
    <property type="evidence" value="ECO:0007669"/>
    <property type="project" value="UniProtKB-KW"/>
</dbReference>